<dbReference type="AlphaFoldDB" id="A0A841K2N6"/>
<dbReference type="InterPro" id="IPR000600">
    <property type="entry name" value="ROK"/>
</dbReference>
<dbReference type="CDD" id="cd23763">
    <property type="entry name" value="ASKHA_ATPase_ROK"/>
    <property type="match status" value="1"/>
</dbReference>
<proteinExistence type="inferred from homology"/>
<dbReference type="Gene3D" id="3.30.420.40">
    <property type="match status" value="2"/>
</dbReference>
<reference evidence="2 3" key="1">
    <citation type="submission" date="2020-08" db="EMBL/GenBank/DDBJ databases">
        <title>Genomic Encyclopedia of Type Strains, Phase IV (KMG-IV): sequencing the most valuable type-strain genomes for metagenomic binning, comparative biology and taxonomic classification.</title>
        <authorList>
            <person name="Goeker M."/>
        </authorList>
    </citation>
    <scope>NUCLEOTIDE SEQUENCE [LARGE SCALE GENOMIC DNA]</scope>
    <source>
        <strain evidence="2 3">DSM 103733</strain>
    </source>
</reference>
<dbReference type="PROSITE" id="PS01125">
    <property type="entry name" value="ROK"/>
    <property type="match status" value="1"/>
</dbReference>
<dbReference type="GO" id="GO:0004340">
    <property type="term" value="F:glucokinase activity"/>
    <property type="evidence" value="ECO:0007669"/>
    <property type="project" value="UniProtKB-EC"/>
</dbReference>
<keyword evidence="2" id="KW-0808">Transferase</keyword>
<dbReference type="PANTHER" id="PTHR18964">
    <property type="entry name" value="ROK (REPRESSOR, ORF, KINASE) FAMILY"/>
    <property type="match status" value="1"/>
</dbReference>
<keyword evidence="3" id="KW-1185">Reference proteome</keyword>
<dbReference type="Pfam" id="PF00480">
    <property type="entry name" value="ROK"/>
    <property type="match status" value="1"/>
</dbReference>
<dbReference type="EMBL" id="JACHEK010000013">
    <property type="protein sequence ID" value="MBB6147275.1"/>
    <property type="molecule type" value="Genomic_DNA"/>
</dbReference>
<evidence type="ECO:0000256" key="1">
    <source>
        <dbReference type="ARBA" id="ARBA00006479"/>
    </source>
</evidence>
<gene>
    <name evidence="2" type="ORF">HNQ77_005269</name>
</gene>
<sequence>MESYSIGVDLGGTNLRIAAYTRDKGLLETILLPTRLEAGRDAVAEDLCSAVETLEGRYSSQLALAGVGVGTPGPLELPAGRLHHLPNFPGWDGFELKSHLEARLNRPIIVESDANLAALAECKLGRGRTLGLDSLCMLTLGTGVGNGIILCGRVWDGAHGMAGEAGHATVYPYGPACPCGSNGCLELYASATAVVRAAKERAAAGNAPSLVQPEDATPWTARALAHAADAGNADAAKIFADAGRALGIGLAALVNTLNLPLYVVGGGLVQAWHLMQAALFAELNHRSYVYRLTAPGSTIAKGHPRGATQVLPAELGPDAGLLGACILPFLDSTQLNGYC</sequence>
<accession>A0A841K2N6</accession>
<evidence type="ECO:0000313" key="2">
    <source>
        <dbReference type="EMBL" id="MBB6147275.1"/>
    </source>
</evidence>
<dbReference type="InterPro" id="IPR043129">
    <property type="entry name" value="ATPase_NBD"/>
</dbReference>
<keyword evidence="2" id="KW-0418">Kinase</keyword>
<organism evidence="2 3">
    <name type="scientific">Silvibacterium bohemicum</name>
    <dbReference type="NCBI Taxonomy" id="1577686"/>
    <lineage>
        <taxon>Bacteria</taxon>
        <taxon>Pseudomonadati</taxon>
        <taxon>Acidobacteriota</taxon>
        <taxon>Terriglobia</taxon>
        <taxon>Terriglobales</taxon>
        <taxon>Acidobacteriaceae</taxon>
        <taxon>Silvibacterium</taxon>
    </lineage>
</organism>
<protein>
    <submittedName>
        <fullName evidence="2">Glucokinase</fullName>
        <ecNumber evidence="2">2.7.1.2</ecNumber>
    </submittedName>
</protein>
<comment type="similarity">
    <text evidence="1">Belongs to the ROK (NagC/XylR) family.</text>
</comment>
<name>A0A841K2N6_9BACT</name>
<dbReference type="EC" id="2.7.1.2" evidence="2"/>
<dbReference type="Proteomes" id="UP000538666">
    <property type="component" value="Unassembled WGS sequence"/>
</dbReference>
<dbReference type="InterPro" id="IPR049874">
    <property type="entry name" value="ROK_cs"/>
</dbReference>
<dbReference type="RefSeq" id="WP_231581398.1">
    <property type="nucleotide sequence ID" value="NZ_JACHEK010000013.1"/>
</dbReference>
<dbReference type="SUPFAM" id="SSF53067">
    <property type="entry name" value="Actin-like ATPase domain"/>
    <property type="match status" value="1"/>
</dbReference>
<comment type="caution">
    <text evidence="2">The sequence shown here is derived from an EMBL/GenBank/DDBJ whole genome shotgun (WGS) entry which is preliminary data.</text>
</comment>
<dbReference type="PANTHER" id="PTHR18964:SF149">
    <property type="entry name" value="BIFUNCTIONAL UDP-N-ACETYLGLUCOSAMINE 2-EPIMERASE_N-ACETYLMANNOSAMINE KINASE"/>
    <property type="match status" value="1"/>
</dbReference>
<evidence type="ECO:0000313" key="3">
    <source>
        <dbReference type="Proteomes" id="UP000538666"/>
    </source>
</evidence>